<reference evidence="9 10" key="1">
    <citation type="submission" date="2021-09" db="EMBL/GenBank/DDBJ databases">
        <title>The complete genome sequence of a new microorganism.</title>
        <authorList>
            <person name="Zi Z."/>
        </authorList>
    </citation>
    <scope>NUCLEOTIDE SEQUENCE [LARGE SCALE GENOMIC DNA]</scope>
    <source>
        <strain evidence="9 10">WGZ8</strain>
    </source>
</reference>
<dbReference type="SUPFAM" id="SSF103473">
    <property type="entry name" value="MFS general substrate transporter"/>
    <property type="match status" value="1"/>
</dbReference>
<protein>
    <submittedName>
        <fullName evidence="9">MFS transporter</fullName>
    </submittedName>
</protein>
<feature type="transmembrane region" description="Helical" evidence="7">
    <location>
        <begin position="46"/>
        <end position="66"/>
    </location>
</feature>
<sequence length="453" mass="47172">MDGLPTPQRHWAMMAVAIAIIMAVLDGTLINLALPLMAHDLGASPSLVVWVVSSYQLVITVSLFPFSALGDRIGYRAVFIGGMLLFTSASLACALAPSVFSLIGARVVQGLGASALMSVNIALIRYIFPKHALGRGIGYNTLIVALSASAGPSLSAAILSIAPWPWLFGINVPLGIAALIIAVLSLPRTPIRIQSFDLSGSILSAVAIGSLVITADGLDRRSENHLYAALQILVVCGLLLWLYRDQSRKAHPAIPIDILRIPSVGLSALTSTLCYVVQSLSYVGLPFLFHSVIGFSVPEAGLLMTAWPLALALISPVSGRLSDRYSAGLLGTLGLTLLSLGLALLIFMPHQPAVADVFWRMGVCGLGFGLFQAPNSKAIVAGSPLHRTGAASALQSAARLLGQTLGAALVAALLTQDLGEASAELLAIALGFSLVGCAASFLRTILKDKEGAT</sequence>
<organism evidence="9 10">
    <name type="scientific">Microvirga puerhi</name>
    <dbReference type="NCBI Taxonomy" id="2876078"/>
    <lineage>
        <taxon>Bacteria</taxon>
        <taxon>Pseudomonadati</taxon>
        <taxon>Pseudomonadota</taxon>
        <taxon>Alphaproteobacteria</taxon>
        <taxon>Hyphomicrobiales</taxon>
        <taxon>Methylobacteriaceae</taxon>
        <taxon>Microvirga</taxon>
    </lineage>
</organism>
<evidence type="ECO:0000256" key="6">
    <source>
        <dbReference type="ARBA" id="ARBA00023136"/>
    </source>
</evidence>
<dbReference type="InterPro" id="IPR011701">
    <property type="entry name" value="MFS"/>
</dbReference>
<evidence type="ECO:0000256" key="5">
    <source>
        <dbReference type="ARBA" id="ARBA00022989"/>
    </source>
</evidence>
<dbReference type="EMBL" id="JAIRBM010000003">
    <property type="protein sequence ID" value="MBZ6075764.1"/>
    <property type="molecule type" value="Genomic_DNA"/>
</dbReference>
<keyword evidence="6 7" id="KW-0472">Membrane</keyword>
<feature type="domain" description="Major facilitator superfamily (MFS) profile" evidence="8">
    <location>
        <begin position="12"/>
        <end position="448"/>
    </location>
</feature>
<dbReference type="InterPro" id="IPR020846">
    <property type="entry name" value="MFS_dom"/>
</dbReference>
<feature type="transmembrane region" description="Helical" evidence="7">
    <location>
        <begin position="264"/>
        <end position="285"/>
    </location>
</feature>
<keyword evidence="5 7" id="KW-1133">Transmembrane helix</keyword>
<keyword evidence="2" id="KW-0813">Transport</keyword>
<gene>
    <name evidence="9" type="ORF">K9B37_05615</name>
</gene>
<feature type="transmembrane region" description="Helical" evidence="7">
    <location>
        <begin position="140"/>
        <end position="162"/>
    </location>
</feature>
<keyword evidence="3" id="KW-1003">Cell membrane</keyword>
<dbReference type="PRINTS" id="PR01036">
    <property type="entry name" value="TCRTETB"/>
</dbReference>
<comment type="caution">
    <text evidence="9">The sequence shown here is derived from an EMBL/GenBank/DDBJ whole genome shotgun (WGS) entry which is preliminary data.</text>
</comment>
<evidence type="ECO:0000313" key="10">
    <source>
        <dbReference type="Proteomes" id="UP000704176"/>
    </source>
</evidence>
<keyword evidence="4 7" id="KW-0812">Transmembrane</keyword>
<feature type="transmembrane region" description="Helical" evidence="7">
    <location>
        <begin position="12"/>
        <end position="34"/>
    </location>
</feature>
<dbReference type="Gene3D" id="1.20.1250.20">
    <property type="entry name" value="MFS general substrate transporter like domains"/>
    <property type="match status" value="1"/>
</dbReference>
<feature type="transmembrane region" description="Helical" evidence="7">
    <location>
        <begin position="168"/>
        <end position="186"/>
    </location>
</feature>
<dbReference type="RefSeq" id="WP_224311936.1">
    <property type="nucleotide sequence ID" value="NZ_JAIRBM010000003.1"/>
</dbReference>
<keyword evidence="10" id="KW-1185">Reference proteome</keyword>
<evidence type="ECO:0000259" key="8">
    <source>
        <dbReference type="PROSITE" id="PS50850"/>
    </source>
</evidence>
<dbReference type="Gene3D" id="1.20.1720.10">
    <property type="entry name" value="Multidrug resistance protein D"/>
    <property type="match status" value="1"/>
</dbReference>
<feature type="transmembrane region" description="Helical" evidence="7">
    <location>
        <begin position="326"/>
        <end position="347"/>
    </location>
</feature>
<accession>A0ABS7VJV2</accession>
<feature type="transmembrane region" description="Helical" evidence="7">
    <location>
        <begin position="109"/>
        <end position="128"/>
    </location>
</feature>
<dbReference type="Pfam" id="PF07690">
    <property type="entry name" value="MFS_1"/>
    <property type="match status" value="1"/>
</dbReference>
<dbReference type="PANTHER" id="PTHR42718:SF46">
    <property type="entry name" value="BLR6921 PROTEIN"/>
    <property type="match status" value="1"/>
</dbReference>
<name>A0ABS7VJV2_9HYPH</name>
<dbReference type="InterPro" id="IPR036259">
    <property type="entry name" value="MFS_trans_sf"/>
</dbReference>
<evidence type="ECO:0000313" key="9">
    <source>
        <dbReference type="EMBL" id="MBZ6075764.1"/>
    </source>
</evidence>
<dbReference type="Proteomes" id="UP000704176">
    <property type="component" value="Unassembled WGS sequence"/>
</dbReference>
<evidence type="ECO:0000256" key="2">
    <source>
        <dbReference type="ARBA" id="ARBA00022448"/>
    </source>
</evidence>
<feature type="transmembrane region" description="Helical" evidence="7">
    <location>
        <begin position="78"/>
        <end position="103"/>
    </location>
</feature>
<dbReference type="CDD" id="cd17321">
    <property type="entry name" value="MFS_MMR_MDR_like"/>
    <property type="match status" value="1"/>
</dbReference>
<feature type="transmembrane region" description="Helical" evidence="7">
    <location>
        <begin position="426"/>
        <end position="446"/>
    </location>
</feature>
<feature type="transmembrane region" description="Helical" evidence="7">
    <location>
        <begin position="224"/>
        <end position="243"/>
    </location>
</feature>
<proteinExistence type="predicted"/>
<feature type="transmembrane region" description="Helical" evidence="7">
    <location>
        <begin position="198"/>
        <end position="218"/>
    </location>
</feature>
<evidence type="ECO:0000256" key="1">
    <source>
        <dbReference type="ARBA" id="ARBA00004651"/>
    </source>
</evidence>
<evidence type="ECO:0000256" key="3">
    <source>
        <dbReference type="ARBA" id="ARBA00022475"/>
    </source>
</evidence>
<comment type="subcellular location">
    <subcellularLocation>
        <location evidence="1">Cell membrane</location>
        <topology evidence="1">Multi-pass membrane protein</topology>
    </subcellularLocation>
</comment>
<evidence type="ECO:0000256" key="7">
    <source>
        <dbReference type="SAM" id="Phobius"/>
    </source>
</evidence>
<evidence type="ECO:0000256" key="4">
    <source>
        <dbReference type="ARBA" id="ARBA00022692"/>
    </source>
</evidence>
<feature type="transmembrane region" description="Helical" evidence="7">
    <location>
        <begin position="291"/>
        <end position="314"/>
    </location>
</feature>
<dbReference type="PANTHER" id="PTHR42718">
    <property type="entry name" value="MAJOR FACILITATOR SUPERFAMILY MULTIDRUG TRANSPORTER MFSC"/>
    <property type="match status" value="1"/>
</dbReference>
<dbReference type="PROSITE" id="PS50850">
    <property type="entry name" value="MFS"/>
    <property type="match status" value="1"/>
</dbReference>